<dbReference type="InterPro" id="IPR007939">
    <property type="entry name" value="Cu-R_B_prcur"/>
</dbReference>
<dbReference type="GO" id="GO:0009279">
    <property type="term" value="C:cell outer membrane"/>
    <property type="evidence" value="ECO:0007669"/>
    <property type="project" value="InterPro"/>
</dbReference>
<keyword evidence="3" id="KW-1185">Reference proteome</keyword>
<dbReference type="Proteomes" id="UP000199759">
    <property type="component" value="Unassembled WGS sequence"/>
</dbReference>
<sequence>MIISRLLAAALLALAILPAAQARQGNPVDADPARMAAARAHMFHGMEATHSMVLVDRFEHLSGGGDDAILWDAQGWIGGDERKFWIKTEGEYSVDASEFESVQLQALYGRAISPNFDLQFGLRHDFEPGPSTSYAVLGLQGLAPYWFEVDAAAFLSDAGDMTARIEAEYELLITQRLVLQSRAEFHFAAGEIDEHDLGSGLTETEFGLRLRYEIRREFAPYIGIEWHDLQGDTADLARLHGEAASDRVIAVGIRFWF</sequence>
<evidence type="ECO:0000313" key="2">
    <source>
        <dbReference type="EMBL" id="SDM73784.1"/>
    </source>
</evidence>
<name>A0A1G9VNK7_9PROT</name>
<dbReference type="EMBL" id="FNHG01000020">
    <property type="protein sequence ID" value="SDM73784.1"/>
    <property type="molecule type" value="Genomic_DNA"/>
</dbReference>
<accession>A0A1G9VNK7</accession>
<evidence type="ECO:0000313" key="3">
    <source>
        <dbReference type="Proteomes" id="UP000199759"/>
    </source>
</evidence>
<dbReference type="GO" id="GO:0006878">
    <property type="term" value="P:intracellular copper ion homeostasis"/>
    <property type="evidence" value="ECO:0007669"/>
    <property type="project" value="InterPro"/>
</dbReference>
<evidence type="ECO:0000256" key="1">
    <source>
        <dbReference type="SAM" id="SignalP"/>
    </source>
</evidence>
<protein>
    <submittedName>
        <fullName evidence="2">Copper resistance protein B</fullName>
    </submittedName>
</protein>
<dbReference type="GO" id="GO:0005507">
    <property type="term" value="F:copper ion binding"/>
    <property type="evidence" value="ECO:0007669"/>
    <property type="project" value="InterPro"/>
</dbReference>
<feature type="signal peptide" evidence="1">
    <location>
        <begin position="1"/>
        <end position="22"/>
    </location>
</feature>
<proteinExistence type="predicted"/>
<dbReference type="RefSeq" id="WP_233342495.1">
    <property type="nucleotide sequence ID" value="NZ_FNHG01000020.1"/>
</dbReference>
<reference evidence="2 3" key="1">
    <citation type="submission" date="2016-10" db="EMBL/GenBank/DDBJ databases">
        <authorList>
            <person name="de Groot N.N."/>
        </authorList>
    </citation>
    <scope>NUCLEOTIDE SEQUENCE [LARGE SCALE GENOMIC DNA]</scope>
    <source>
        <strain evidence="2 3">DSM 16077</strain>
    </source>
</reference>
<dbReference type="STRING" id="144026.SAMN04488568_12023"/>
<dbReference type="AlphaFoldDB" id="A0A1G9VNK7"/>
<keyword evidence="1" id="KW-0732">Signal</keyword>
<organism evidence="2 3">
    <name type="scientific">Maricaulis salignorans</name>
    <dbReference type="NCBI Taxonomy" id="144026"/>
    <lineage>
        <taxon>Bacteria</taxon>
        <taxon>Pseudomonadati</taxon>
        <taxon>Pseudomonadota</taxon>
        <taxon>Alphaproteobacteria</taxon>
        <taxon>Maricaulales</taxon>
        <taxon>Maricaulaceae</taxon>
        <taxon>Maricaulis</taxon>
    </lineage>
</organism>
<dbReference type="Pfam" id="PF05275">
    <property type="entry name" value="CopB"/>
    <property type="match status" value="1"/>
</dbReference>
<feature type="chain" id="PRO_5011678732" evidence="1">
    <location>
        <begin position="23"/>
        <end position="257"/>
    </location>
</feature>
<gene>
    <name evidence="2" type="ORF">SAMN04488568_12023</name>
</gene>